<sequence>MANVIPQPGIKGRWEVKAPWTVKPGMLYELGAVRYFVDIENNGVNVFETYYGPSGLSRDVYNADKRAGAVMLTLLSDSEAPIYIPSSYVTRFPSLDSVAYHHVVLSASCGALPVTLSLDYLVTQVANVISDTIGVTPEINIGVVPLLSVVTPEQHETNEAKREAAIKNRTSDYARLLEEQQKNTQLTQKLAVAESIIKNLKDQGII</sequence>
<reference evidence="1" key="1">
    <citation type="submission" date="2024-07" db="EMBL/GenBank/DDBJ databases">
        <authorList>
            <person name="Bringhurst R.M."/>
            <person name="Homer T.E."/>
        </authorList>
    </citation>
    <scope>NUCLEOTIDE SEQUENCE</scope>
</reference>
<evidence type="ECO:0000313" key="1">
    <source>
        <dbReference type="EMBL" id="XDJ14844.1"/>
    </source>
</evidence>
<accession>A0AB39CD86</accession>
<organism evidence="1">
    <name type="scientific">Pseudomonas phage RVTF4</name>
    <dbReference type="NCBI Taxonomy" id="3236931"/>
    <lineage>
        <taxon>Viruses</taxon>
    </lineage>
</organism>
<dbReference type="EMBL" id="PQ015378">
    <property type="protein sequence ID" value="XDJ14844.1"/>
    <property type="molecule type" value="Genomic_DNA"/>
</dbReference>
<protein>
    <submittedName>
        <fullName evidence="1">Uncharacterized protein</fullName>
    </submittedName>
</protein>
<dbReference type="Pfam" id="PF23824">
    <property type="entry name" value="DUF7194"/>
    <property type="match status" value="1"/>
</dbReference>
<dbReference type="InterPro" id="IPR055618">
    <property type="entry name" value="DUF7194"/>
</dbReference>
<name>A0AB39CD86_9VIRU</name>
<proteinExistence type="predicted"/>